<name>A0A285NVT1_9AQUI</name>
<dbReference type="AlphaFoldDB" id="A0A285NVT1"/>
<dbReference type="RefSeq" id="WP_096601341.1">
    <property type="nucleotide sequence ID" value="NZ_OBEN01000003.1"/>
</dbReference>
<sequence>MSGFELSAREKLECMEFFSKGLTPSKNFVYAGFFYPVEDNLREGLAILLDKLIKNPKDWQTLQKEFNEFIEKKEYKLKGQAIYLKDKVLWYKPRELFKKDRNAFFYRQRKDKYMHIRAGEVSTYGKFSKSSGLVFLRLITPPETGEEKLSKEKVWELRKTLLRLWKDLTNDNEVKSYLHAVISFSERLESDLAPGDFKSPPISKLLSCLAPFDFSTFENAILLSRARLFRREKTPDELLQEIERYSKSLWEDVKYAIEEKLLKDLLNKACDEKFLERLRRDWKEVLKELLKGGRKDKTVGVFVQKGQQVEGKLSYGVFSIPEKEVEVFVFYEKSLEEKLEGFKKGFEKAIEEYQKFTGGIKLSINKKFSLDHLIPHFEELKKIDYSKGELGLHESKILLFDLLYFIARLKGFVELSKERKKPHAILLLLDTDVREANGSYPFWDHFSLAYDFFSLPVQTLNKQTINNFVKYGEGKVSGIQGIYKNLFISLMKDLKSLEFDFEDFKVPEELTVYVILEKPSAGFCYERFNPNNQKVFRHYLYEAYLVHIKGSKVRIEIDDKFIVLAGGVDFERDRIIKWIEDRVGNNKRFCFITASKKEESFINDIISRSSQEERIRKQSIFVEYDEIPIAYISEKASEDCFVIYTSEFENLKKELKINTQKHTVSIALKPADPKNNDQLSLNGEWFYHSALQVFSTEGPGWEKDEVYMEKKSLFLLTILALSQYESESFQTPYAKLELWQKKKNLYIKLRRSHGDYTMGLSGILYELLYLASKIPGDKNIM</sequence>
<evidence type="ECO:0000313" key="1">
    <source>
        <dbReference type="EMBL" id="SNZ13549.1"/>
    </source>
</evidence>
<reference evidence="2" key="1">
    <citation type="submission" date="2017-09" db="EMBL/GenBank/DDBJ databases">
        <authorList>
            <person name="Varghese N."/>
            <person name="Submissions S."/>
        </authorList>
    </citation>
    <scope>NUCLEOTIDE SEQUENCE [LARGE SCALE GENOMIC DNA]</scope>
    <source>
        <strain evidence="2">DSM 2913</strain>
    </source>
</reference>
<dbReference type="EMBL" id="OBEN01000003">
    <property type="protein sequence ID" value="SNZ13549.1"/>
    <property type="molecule type" value="Genomic_DNA"/>
</dbReference>
<keyword evidence="2" id="KW-1185">Reference proteome</keyword>
<dbReference type="Proteomes" id="UP000218627">
    <property type="component" value="Unassembled WGS sequence"/>
</dbReference>
<organism evidence="1 2">
    <name type="scientific">Hydrogenobacter hydrogenophilus</name>
    <dbReference type="NCBI Taxonomy" id="35835"/>
    <lineage>
        <taxon>Bacteria</taxon>
        <taxon>Pseudomonadati</taxon>
        <taxon>Aquificota</taxon>
        <taxon>Aquificia</taxon>
        <taxon>Aquificales</taxon>
        <taxon>Aquificaceae</taxon>
        <taxon>Hydrogenobacter</taxon>
    </lineage>
</organism>
<protein>
    <submittedName>
        <fullName evidence="1">Uncharacterized protein</fullName>
    </submittedName>
</protein>
<evidence type="ECO:0000313" key="2">
    <source>
        <dbReference type="Proteomes" id="UP000218627"/>
    </source>
</evidence>
<accession>A0A285NVT1</accession>
<proteinExistence type="predicted"/>
<gene>
    <name evidence="1" type="ORF">SAMN06265353_0781</name>
</gene>
<dbReference type="OrthoDB" id="9952661at2"/>